<protein>
    <submittedName>
        <fullName evidence="2">Long-chain-acyl-CoA synthetase</fullName>
    </submittedName>
</protein>
<accession>H1KRF9</accession>
<reference evidence="2 3" key="1">
    <citation type="submission" date="2011-09" db="EMBL/GenBank/DDBJ databases">
        <title>The draft genome of Methylobacterium extorquens DSM 13060.</title>
        <authorList>
            <consortium name="US DOE Joint Genome Institute (JGI-PGF)"/>
            <person name="Lucas S."/>
            <person name="Han J."/>
            <person name="Lapidus A."/>
            <person name="Cheng J.-F."/>
            <person name="Goodwin L."/>
            <person name="Pitluck S."/>
            <person name="Peters L."/>
            <person name="Land M.L."/>
            <person name="Hauser L."/>
            <person name="Koskimaki J."/>
            <person name="Halonen O."/>
            <person name="Pirttila A."/>
            <person name="Frank C."/>
            <person name="Woyke T.J."/>
        </authorList>
    </citation>
    <scope>NUCLEOTIDE SEQUENCE [LARGE SCALE GENOMIC DNA]</scope>
    <source>
        <strain evidence="2 3">DSM 13060</strain>
    </source>
</reference>
<dbReference type="AlphaFoldDB" id="H1KRF9"/>
<feature type="non-terminal residue" evidence="2">
    <location>
        <position position="35"/>
    </location>
</feature>
<proteinExistence type="predicted"/>
<evidence type="ECO:0000313" key="3">
    <source>
        <dbReference type="Proteomes" id="UP000004382"/>
    </source>
</evidence>
<name>H1KRF9_METEX</name>
<gene>
    <name evidence="2" type="ORF">MetexDRAFT_5222</name>
</gene>
<dbReference type="Proteomes" id="UP000004382">
    <property type="component" value="Unassembled WGS sequence"/>
</dbReference>
<feature type="region of interest" description="Disordered" evidence="1">
    <location>
        <begin position="1"/>
        <end position="35"/>
    </location>
</feature>
<evidence type="ECO:0000256" key="1">
    <source>
        <dbReference type="SAM" id="MobiDB-lite"/>
    </source>
</evidence>
<evidence type="ECO:0000313" key="2">
    <source>
        <dbReference type="EMBL" id="EHP89900.1"/>
    </source>
</evidence>
<dbReference type="EMBL" id="AGJK01000233">
    <property type="protein sequence ID" value="EHP89900.1"/>
    <property type="molecule type" value="Genomic_DNA"/>
</dbReference>
<comment type="caution">
    <text evidence="2">The sequence shown here is derived from an EMBL/GenBank/DDBJ whole genome shotgun (WGS) entry which is preliminary data.</text>
</comment>
<organism evidence="2 3">
    <name type="scientific">Methylorubrum extorquens DSM 13060</name>
    <dbReference type="NCBI Taxonomy" id="882800"/>
    <lineage>
        <taxon>Bacteria</taxon>
        <taxon>Pseudomonadati</taxon>
        <taxon>Pseudomonadota</taxon>
        <taxon>Alphaproteobacteria</taxon>
        <taxon>Hyphomicrobiales</taxon>
        <taxon>Methylobacteriaceae</taxon>
        <taxon>Methylorubrum</taxon>
    </lineage>
</organism>
<sequence length="35" mass="3621">MDQTFAAASPDPLEGRPEPDSAAPPPRPSSTAGWL</sequence>